<dbReference type="AlphaFoldDB" id="A0A5M6IY71"/>
<dbReference type="Proteomes" id="UP000325255">
    <property type="component" value="Unassembled WGS sequence"/>
</dbReference>
<dbReference type="OrthoDB" id="9803747at2"/>
<dbReference type="EMBL" id="VWPK01000010">
    <property type="protein sequence ID" value="KAA5612767.1"/>
    <property type="molecule type" value="Genomic_DNA"/>
</dbReference>
<gene>
    <name evidence="1" type="ORF">F1189_08510</name>
</gene>
<reference evidence="1 2" key="1">
    <citation type="submission" date="2019-09" db="EMBL/GenBank/DDBJ databases">
        <title>Genome sequence of Rhodovastum atsumiense, a diverse member of the Acetobacteraceae family of non-sulfur purple photosynthetic bacteria.</title>
        <authorList>
            <person name="Meyer T."/>
            <person name="Kyndt J."/>
        </authorList>
    </citation>
    <scope>NUCLEOTIDE SEQUENCE [LARGE SCALE GENOMIC DNA]</scope>
    <source>
        <strain evidence="1 2">DSM 21279</strain>
    </source>
</reference>
<protein>
    <submittedName>
        <fullName evidence="1">Uncharacterized protein</fullName>
    </submittedName>
</protein>
<evidence type="ECO:0000313" key="2">
    <source>
        <dbReference type="Proteomes" id="UP000325255"/>
    </source>
</evidence>
<comment type="caution">
    <text evidence="1">The sequence shown here is derived from an EMBL/GenBank/DDBJ whole genome shotgun (WGS) entry which is preliminary data.</text>
</comment>
<name>A0A5M6IY71_9PROT</name>
<accession>A0A5M6IY71</accession>
<sequence>MCADPFLRSGHGEVLQRVTELYKELIEHDGYGEITLLVRILKRGQKEVIVRCGKEFRYVVSCAP</sequence>
<keyword evidence="2" id="KW-1185">Reference proteome</keyword>
<proteinExistence type="predicted"/>
<evidence type="ECO:0000313" key="1">
    <source>
        <dbReference type="EMBL" id="KAA5612767.1"/>
    </source>
</evidence>
<organism evidence="1 2">
    <name type="scientific">Rhodovastum atsumiense</name>
    <dbReference type="NCBI Taxonomy" id="504468"/>
    <lineage>
        <taxon>Bacteria</taxon>
        <taxon>Pseudomonadati</taxon>
        <taxon>Pseudomonadota</taxon>
        <taxon>Alphaproteobacteria</taxon>
        <taxon>Acetobacterales</taxon>
        <taxon>Acetobacteraceae</taxon>
        <taxon>Rhodovastum</taxon>
    </lineage>
</organism>